<dbReference type="PANTHER" id="PTHR43827">
    <property type="entry name" value="2,5-DIKETO-D-GLUCONIC ACID REDUCTASE"/>
    <property type="match status" value="1"/>
</dbReference>
<dbReference type="STRING" id="933059.SAMN04488103_11527"/>
<dbReference type="Pfam" id="PF00248">
    <property type="entry name" value="Aldo_ket_red"/>
    <property type="match status" value="1"/>
</dbReference>
<evidence type="ECO:0000313" key="6">
    <source>
        <dbReference type="Proteomes" id="UP000198761"/>
    </source>
</evidence>
<comment type="similarity">
    <text evidence="1">Belongs to the aldo/keto reductase family.</text>
</comment>
<accession>A0A1H8MXB4</accession>
<dbReference type="EMBL" id="FOCE01000015">
    <property type="protein sequence ID" value="SEO22031.1"/>
    <property type="molecule type" value="Genomic_DNA"/>
</dbReference>
<dbReference type="InterPro" id="IPR023210">
    <property type="entry name" value="NADP_OxRdtase_dom"/>
</dbReference>
<dbReference type="InterPro" id="IPR018170">
    <property type="entry name" value="Aldo/ket_reductase_CS"/>
</dbReference>
<feature type="domain" description="NADP-dependent oxidoreductase" evidence="4">
    <location>
        <begin position="14"/>
        <end position="69"/>
    </location>
</feature>
<evidence type="ECO:0000256" key="3">
    <source>
        <dbReference type="ARBA" id="ARBA00023002"/>
    </source>
</evidence>
<dbReference type="InterPro" id="IPR036812">
    <property type="entry name" value="NAD(P)_OxRdtase_dom_sf"/>
</dbReference>
<dbReference type="OrthoDB" id="9768793at2"/>
<keyword evidence="6" id="KW-1185">Reference proteome</keyword>
<evidence type="ECO:0000256" key="1">
    <source>
        <dbReference type="ARBA" id="ARBA00007905"/>
    </source>
</evidence>
<keyword evidence="2" id="KW-0521">NADP</keyword>
<name>A0A1H8MXB4_9RHOB</name>
<dbReference type="GO" id="GO:1990002">
    <property type="term" value="F:methylglyoxal reductase (NADPH) (acetol producing) activity"/>
    <property type="evidence" value="ECO:0007669"/>
    <property type="project" value="TreeGrafter"/>
</dbReference>
<evidence type="ECO:0000259" key="4">
    <source>
        <dbReference type="Pfam" id="PF00248"/>
    </source>
</evidence>
<dbReference type="SUPFAM" id="SSF51430">
    <property type="entry name" value="NAD(P)-linked oxidoreductase"/>
    <property type="match status" value="1"/>
</dbReference>
<dbReference type="Proteomes" id="UP000198761">
    <property type="component" value="Unassembled WGS sequence"/>
</dbReference>
<dbReference type="PANTHER" id="PTHR43827:SF3">
    <property type="entry name" value="NADP-DEPENDENT OXIDOREDUCTASE DOMAIN-CONTAINING PROTEIN"/>
    <property type="match status" value="1"/>
</dbReference>
<gene>
    <name evidence="5" type="ORF">SAMN04488103_11527</name>
</gene>
<reference evidence="5 6" key="1">
    <citation type="submission" date="2016-10" db="EMBL/GenBank/DDBJ databases">
        <authorList>
            <person name="de Groot N.N."/>
        </authorList>
    </citation>
    <scope>NUCLEOTIDE SEQUENCE [LARGE SCALE GENOMIC DNA]</scope>
    <source>
        <strain evidence="5 6">DSM 3857</strain>
    </source>
</reference>
<dbReference type="RefSeq" id="WP_091303521.1">
    <property type="nucleotide sequence ID" value="NZ_FOCE01000015.1"/>
</dbReference>
<keyword evidence="3" id="KW-0560">Oxidoreductase</keyword>
<dbReference type="AlphaFoldDB" id="A0A1H8MXB4"/>
<dbReference type="Gene3D" id="3.20.20.100">
    <property type="entry name" value="NADP-dependent oxidoreductase domain"/>
    <property type="match status" value="1"/>
</dbReference>
<protein>
    <submittedName>
        <fullName evidence="5">Aldo/keto reductase family protein</fullName>
    </submittedName>
</protein>
<dbReference type="GO" id="GO:0051596">
    <property type="term" value="P:methylglyoxal catabolic process"/>
    <property type="evidence" value="ECO:0007669"/>
    <property type="project" value="TreeGrafter"/>
</dbReference>
<proteinExistence type="inferred from homology"/>
<sequence length="80" mass="8201">MHKLSANGAAIPALGFGTFRMSGPEVAEVLPAALTQGFRHIDTAQIYGNEEAVGAAIAASGVARADGRIVNPEGLAPKWD</sequence>
<evidence type="ECO:0000313" key="5">
    <source>
        <dbReference type="EMBL" id="SEO22031.1"/>
    </source>
</evidence>
<evidence type="ECO:0000256" key="2">
    <source>
        <dbReference type="ARBA" id="ARBA00022857"/>
    </source>
</evidence>
<dbReference type="InterPro" id="IPR020471">
    <property type="entry name" value="AKR"/>
</dbReference>
<organism evidence="5 6">
    <name type="scientific">Gemmobacter aquatilis</name>
    <dbReference type="NCBI Taxonomy" id="933059"/>
    <lineage>
        <taxon>Bacteria</taxon>
        <taxon>Pseudomonadati</taxon>
        <taxon>Pseudomonadota</taxon>
        <taxon>Alphaproteobacteria</taxon>
        <taxon>Rhodobacterales</taxon>
        <taxon>Paracoccaceae</taxon>
        <taxon>Gemmobacter</taxon>
    </lineage>
</organism>
<dbReference type="PROSITE" id="PS00798">
    <property type="entry name" value="ALDOKETO_REDUCTASE_1"/>
    <property type="match status" value="1"/>
</dbReference>